<dbReference type="OrthoDB" id="1930760at2759"/>
<evidence type="ECO:0000259" key="5">
    <source>
        <dbReference type="PROSITE" id="PS50035"/>
    </source>
</evidence>
<organism evidence="6 7">
    <name type="scientific">Amniculicola lignicola CBS 123094</name>
    <dbReference type="NCBI Taxonomy" id="1392246"/>
    <lineage>
        <taxon>Eukaryota</taxon>
        <taxon>Fungi</taxon>
        <taxon>Dikarya</taxon>
        <taxon>Ascomycota</taxon>
        <taxon>Pezizomycotina</taxon>
        <taxon>Dothideomycetes</taxon>
        <taxon>Pleosporomycetidae</taxon>
        <taxon>Pleosporales</taxon>
        <taxon>Amniculicolaceae</taxon>
        <taxon>Amniculicola</taxon>
    </lineage>
</organism>
<feature type="domain" description="PLD phosphodiesterase" evidence="5">
    <location>
        <begin position="1"/>
        <end position="40"/>
    </location>
</feature>
<comment type="pathway">
    <text evidence="3">Protein modification.</text>
</comment>
<protein>
    <recommendedName>
        <fullName evidence="5">PLD phosphodiesterase domain-containing protein</fullName>
    </recommendedName>
</protein>
<evidence type="ECO:0000256" key="2">
    <source>
        <dbReference type="ARBA" id="ARBA00022737"/>
    </source>
</evidence>
<dbReference type="InterPro" id="IPR001736">
    <property type="entry name" value="PLipase_D/transphosphatidylase"/>
</dbReference>
<evidence type="ECO:0000256" key="4">
    <source>
        <dbReference type="SAM" id="MobiDB-lite"/>
    </source>
</evidence>
<feature type="region of interest" description="Disordered" evidence="4">
    <location>
        <begin position="39"/>
        <end position="67"/>
    </location>
</feature>
<keyword evidence="7" id="KW-1185">Reference proteome</keyword>
<sequence length="392" mass="43908">MSSVKHSKTLILDLPPSCIVFWPQHPQYAVIGTYNLDKTSGEEKGEDEESSEEPVSEDDQSQIGKKSQKRDGSLILVQVDGDDVRIIHTLATPSAILDLHFYPLYEAPSLYNDPSAFAVATSTGSIDIYRVEKTKPTLQLRHEKSFQISDPSIVITSFVFHPKEPVVLASLTTGDIRALNVTSWENRTEILVSTHSLEAWTVAFNTSGTSLYSGGDDSVLMREEFPRLENFVDLEQWVHLGWVDKKIHGAGVTAILPLETELGVDLVLTGSYDDHIRLVNGPLIGRRSILAELNLGGGVWRLKQIDMTNAPSKHEEGDMVVATILASCMHAGARIIRLVRKEEEWSFEVVAKFEEHKSMNYGSDVQPFTNEQGQRTFISTSFYDRLLCLWRF</sequence>
<dbReference type="EMBL" id="ML977568">
    <property type="protein sequence ID" value="KAF2004316.1"/>
    <property type="molecule type" value="Genomic_DNA"/>
</dbReference>
<evidence type="ECO:0000313" key="6">
    <source>
        <dbReference type="EMBL" id="KAF2004316.1"/>
    </source>
</evidence>
<dbReference type="GO" id="GO:0061685">
    <property type="term" value="F:diphthine methylesterase activity"/>
    <property type="evidence" value="ECO:0007669"/>
    <property type="project" value="TreeGrafter"/>
</dbReference>
<dbReference type="Proteomes" id="UP000799779">
    <property type="component" value="Unassembled WGS sequence"/>
</dbReference>
<dbReference type="GO" id="GO:0017183">
    <property type="term" value="P:protein histidyl modification to diphthamide"/>
    <property type="evidence" value="ECO:0007669"/>
    <property type="project" value="TreeGrafter"/>
</dbReference>
<accession>A0A6A5X1Q3</accession>
<evidence type="ECO:0000313" key="7">
    <source>
        <dbReference type="Proteomes" id="UP000799779"/>
    </source>
</evidence>
<gene>
    <name evidence="6" type="ORF">P154DRAFT_56212</name>
</gene>
<keyword evidence="2" id="KW-0677">Repeat</keyword>
<dbReference type="AlphaFoldDB" id="A0A6A5X1Q3"/>
<dbReference type="InterPro" id="IPR036322">
    <property type="entry name" value="WD40_repeat_dom_sf"/>
</dbReference>
<evidence type="ECO:0000256" key="1">
    <source>
        <dbReference type="ARBA" id="ARBA00022574"/>
    </source>
</evidence>
<dbReference type="PANTHER" id="PTHR46042:SF1">
    <property type="entry name" value="DIPHTHINE METHYLTRANSFERASE"/>
    <property type="match status" value="1"/>
</dbReference>
<reference evidence="6" key="1">
    <citation type="journal article" date="2020" name="Stud. Mycol.">
        <title>101 Dothideomycetes genomes: a test case for predicting lifestyles and emergence of pathogens.</title>
        <authorList>
            <person name="Haridas S."/>
            <person name="Albert R."/>
            <person name="Binder M."/>
            <person name="Bloem J."/>
            <person name="Labutti K."/>
            <person name="Salamov A."/>
            <person name="Andreopoulos B."/>
            <person name="Baker S."/>
            <person name="Barry K."/>
            <person name="Bills G."/>
            <person name="Bluhm B."/>
            <person name="Cannon C."/>
            <person name="Castanera R."/>
            <person name="Culley D."/>
            <person name="Daum C."/>
            <person name="Ezra D."/>
            <person name="Gonzalez J."/>
            <person name="Henrissat B."/>
            <person name="Kuo A."/>
            <person name="Liang C."/>
            <person name="Lipzen A."/>
            <person name="Lutzoni F."/>
            <person name="Magnuson J."/>
            <person name="Mondo S."/>
            <person name="Nolan M."/>
            <person name="Ohm R."/>
            <person name="Pangilinan J."/>
            <person name="Park H.-J."/>
            <person name="Ramirez L."/>
            <person name="Alfaro M."/>
            <person name="Sun H."/>
            <person name="Tritt A."/>
            <person name="Yoshinaga Y."/>
            <person name="Zwiers L.-H."/>
            <person name="Turgeon B."/>
            <person name="Goodwin S."/>
            <person name="Spatafora J."/>
            <person name="Crous P."/>
            <person name="Grigoriev I."/>
        </authorList>
    </citation>
    <scope>NUCLEOTIDE SEQUENCE</scope>
    <source>
        <strain evidence="6">CBS 123094</strain>
    </source>
</reference>
<dbReference type="GO" id="GO:0005737">
    <property type="term" value="C:cytoplasm"/>
    <property type="evidence" value="ECO:0007669"/>
    <property type="project" value="TreeGrafter"/>
</dbReference>
<dbReference type="PANTHER" id="PTHR46042">
    <property type="entry name" value="DIPHTHINE METHYLTRANSFERASE"/>
    <property type="match status" value="1"/>
</dbReference>
<name>A0A6A5X1Q3_9PLEO</name>
<dbReference type="SUPFAM" id="SSF50978">
    <property type="entry name" value="WD40 repeat-like"/>
    <property type="match status" value="1"/>
</dbReference>
<evidence type="ECO:0000256" key="3">
    <source>
        <dbReference type="ARBA" id="ARBA00043952"/>
    </source>
</evidence>
<keyword evidence="1" id="KW-0853">WD repeat</keyword>
<feature type="compositionally biased region" description="Acidic residues" evidence="4">
    <location>
        <begin position="44"/>
        <end position="60"/>
    </location>
</feature>
<proteinExistence type="predicted"/>
<dbReference type="Gene3D" id="2.130.10.10">
    <property type="entry name" value="YVTN repeat-like/Quinoprotein amine dehydrogenase"/>
    <property type="match status" value="1"/>
</dbReference>
<dbReference type="PROSITE" id="PS50035">
    <property type="entry name" value="PLD"/>
    <property type="match status" value="1"/>
</dbReference>
<dbReference type="InterPro" id="IPR015943">
    <property type="entry name" value="WD40/YVTN_repeat-like_dom_sf"/>
</dbReference>
<dbReference type="InterPro" id="IPR052415">
    <property type="entry name" value="Diphthine_MTase"/>
</dbReference>